<dbReference type="EMBL" id="KL197713">
    <property type="protein sequence ID" value="KDQ61282.1"/>
    <property type="molecule type" value="Genomic_DNA"/>
</dbReference>
<protein>
    <recommendedName>
        <fullName evidence="3">F-box domain-containing protein</fullName>
    </recommendedName>
</protein>
<accession>A0A067QCP8</accession>
<dbReference type="Gene3D" id="3.80.10.10">
    <property type="entry name" value="Ribonuclease Inhibitor"/>
    <property type="match status" value="1"/>
</dbReference>
<evidence type="ECO:0008006" key="3">
    <source>
        <dbReference type="Google" id="ProtNLM"/>
    </source>
</evidence>
<dbReference type="InterPro" id="IPR032675">
    <property type="entry name" value="LRR_dom_sf"/>
</dbReference>
<reference evidence="2" key="1">
    <citation type="journal article" date="2014" name="Proc. Natl. Acad. Sci. U.S.A.">
        <title>Extensive sampling of basidiomycete genomes demonstrates inadequacy of the white-rot/brown-rot paradigm for wood decay fungi.</title>
        <authorList>
            <person name="Riley R."/>
            <person name="Salamov A.A."/>
            <person name="Brown D.W."/>
            <person name="Nagy L.G."/>
            <person name="Floudas D."/>
            <person name="Held B.W."/>
            <person name="Levasseur A."/>
            <person name="Lombard V."/>
            <person name="Morin E."/>
            <person name="Otillar R."/>
            <person name="Lindquist E.A."/>
            <person name="Sun H."/>
            <person name="LaButti K.M."/>
            <person name="Schmutz J."/>
            <person name="Jabbour D."/>
            <person name="Luo H."/>
            <person name="Baker S.E."/>
            <person name="Pisabarro A.G."/>
            <person name="Walton J.D."/>
            <person name="Blanchette R.A."/>
            <person name="Henrissat B."/>
            <person name="Martin F."/>
            <person name="Cullen D."/>
            <person name="Hibbett D.S."/>
            <person name="Grigoriev I.V."/>
        </authorList>
    </citation>
    <scope>NUCLEOTIDE SEQUENCE [LARGE SCALE GENOMIC DNA]</scope>
    <source>
        <strain evidence="2">MUCL 33604</strain>
    </source>
</reference>
<evidence type="ECO:0000313" key="1">
    <source>
        <dbReference type="EMBL" id="KDQ61282.1"/>
    </source>
</evidence>
<dbReference type="Proteomes" id="UP000027265">
    <property type="component" value="Unassembled WGS sequence"/>
</dbReference>
<keyword evidence="2" id="KW-1185">Reference proteome</keyword>
<sequence length="519" mass="59138">MNDHSAAQFALCIPEICQYICEQATKTDLCRLARTSRAFMEPALGRLWETMDSLEPLLKLISSLDMTSEWDHEDNRFFRRTWTIPRPIREDDWARFDEHARRIRILRCIDNSIVDFDIFYNLFLQRGRPLLPLLHHLHLTHQTSAKPTGTRAMVQNLVPFLSPSLISLNHYCESQHQFIIVDPGAEREELDRFFGMLPTLCPYLRTYVSSYPHPMISLQPFTQLSQLRSLDLRCISSGRPSGSSFDAQAIHILASLQSLETLCVRGVYGHCFDGVSGGRGFPSLRSLSISRFDSKGLSRFLDFIPPASLTKLTAFNMVSLTVGEVLPALQRFTPSLKEFFWTMRPSTALQATLDNSLLLIEPLLDLKHLEILHIAHMAYVRRISFLESHIERMSTAWPSLRIFGACSPLFTFDLSSLVASARQFPTLRSLKLHLDLQGGLAPLPVETLPRSNSIDNLTILSISPPTYDPGQLGQYIFDLFPHFVYFEPPTFESELGREVNELIKRRDQAIVPEADRSDS</sequence>
<gene>
    <name evidence="1" type="ORF">JAAARDRAFT_55955</name>
</gene>
<organism evidence="1 2">
    <name type="scientific">Jaapia argillacea MUCL 33604</name>
    <dbReference type="NCBI Taxonomy" id="933084"/>
    <lineage>
        <taxon>Eukaryota</taxon>
        <taxon>Fungi</taxon>
        <taxon>Dikarya</taxon>
        <taxon>Basidiomycota</taxon>
        <taxon>Agaricomycotina</taxon>
        <taxon>Agaricomycetes</taxon>
        <taxon>Agaricomycetidae</taxon>
        <taxon>Jaapiales</taxon>
        <taxon>Jaapiaceae</taxon>
        <taxon>Jaapia</taxon>
    </lineage>
</organism>
<dbReference type="HOGENOM" id="CLU_021164_3_0_1"/>
<evidence type="ECO:0000313" key="2">
    <source>
        <dbReference type="Proteomes" id="UP000027265"/>
    </source>
</evidence>
<proteinExistence type="predicted"/>
<dbReference type="InParanoid" id="A0A067QCP8"/>
<dbReference type="STRING" id="933084.A0A067QCP8"/>
<dbReference type="OrthoDB" id="2794631at2759"/>
<dbReference type="SUPFAM" id="SSF52047">
    <property type="entry name" value="RNI-like"/>
    <property type="match status" value="1"/>
</dbReference>
<dbReference type="AlphaFoldDB" id="A0A067QCP8"/>
<name>A0A067QCP8_9AGAM</name>